<dbReference type="PANTHER" id="PTHR14237:SF19">
    <property type="entry name" value="MITOCHONDRIAL AMIDOXIME REDUCING COMPONENT 1"/>
    <property type="match status" value="1"/>
</dbReference>
<dbReference type="Pfam" id="PF03473">
    <property type="entry name" value="MOSC"/>
    <property type="match status" value="1"/>
</dbReference>
<gene>
    <name evidence="2" type="primary">Marc2-L1</name>
    <name evidence="2" type="ORF">Hamer_G013972</name>
</gene>
<evidence type="ECO:0000259" key="1">
    <source>
        <dbReference type="PROSITE" id="PS51340"/>
    </source>
</evidence>
<dbReference type="GO" id="GO:0030151">
    <property type="term" value="F:molybdenum ion binding"/>
    <property type="evidence" value="ECO:0007669"/>
    <property type="project" value="InterPro"/>
</dbReference>
<evidence type="ECO:0000313" key="2">
    <source>
        <dbReference type="EMBL" id="KAG7161339.1"/>
    </source>
</evidence>
<dbReference type="PANTHER" id="PTHR14237">
    <property type="entry name" value="MOLYBDOPTERIN COFACTOR SULFURASE MOSC"/>
    <property type="match status" value="1"/>
</dbReference>
<dbReference type="GO" id="GO:0030170">
    <property type="term" value="F:pyridoxal phosphate binding"/>
    <property type="evidence" value="ECO:0007669"/>
    <property type="project" value="InterPro"/>
</dbReference>
<organism evidence="2 3">
    <name type="scientific">Homarus americanus</name>
    <name type="common">American lobster</name>
    <dbReference type="NCBI Taxonomy" id="6706"/>
    <lineage>
        <taxon>Eukaryota</taxon>
        <taxon>Metazoa</taxon>
        <taxon>Ecdysozoa</taxon>
        <taxon>Arthropoda</taxon>
        <taxon>Crustacea</taxon>
        <taxon>Multicrustacea</taxon>
        <taxon>Malacostraca</taxon>
        <taxon>Eumalacostraca</taxon>
        <taxon>Eucarida</taxon>
        <taxon>Decapoda</taxon>
        <taxon>Pleocyemata</taxon>
        <taxon>Astacidea</taxon>
        <taxon>Nephropoidea</taxon>
        <taxon>Nephropidae</taxon>
        <taxon>Homarus</taxon>
    </lineage>
</organism>
<dbReference type="SUPFAM" id="SSF50800">
    <property type="entry name" value="PK beta-barrel domain-like"/>
    <property type="match status" value="1"/>
</dbReference>
<reference evidence="2" key="1">
    <citation type="journal article" date="2021" name="Sci. Adv.">
        <title>The American lobster genome reveals insights on longevity, neural, and immune adaptations.</title>
        <authorList>
            <person name="Polinski J.M."/>
            <person name="Zimin A.V."/>
            <person name="Clark K.F."/>
            <person name="Kohn A.B."/>
            <person name="Sadowski N."/>
            <person name="Timp W."/>
            <person name="Ptitsyn A."/>
            <person name="Khanna P."/>
            <person name="Romanova D.Y."/>
            <person name="Williams P."/>
            <person name="Greenwood S.J."/>
            <person name="Moroz L.L."/>
            <person name="Walt D.R."/>
            <person name="Bodnar A.G."/>
        </authorList>
    </citation>
    <scope>NUCLEOTIDE SEQUENCE</scope>
    <source>
        <strain evidence="2">GMGI-L3</strain>
    </source>
</reference>
<proteinExistence type="predicted"/>
<dbReference type="PROSITE" id="PS51340">
    <property type="entry name" value="MOSC"/>
    <property type="match status" value="1"/>
</dbReference>
<keyword evidence="3" id="KW-1185">Reference proteome</keyword>
<accession>A0A8J5JUJ3</accession>
<comment type="caution">
    <text evidence="2">The sequence shown here is derived from an EMBL/GenBank/DDBJ whole genome shotgun (WGS) entry which is preliminary data.</text>
</comment>
<dbReference type="Proteomes" id="UP000747542">
    <property type="component" value="Unassembled WGS sequence"/>
</dbReference>
<dbReference type="EMBL" id="JAHLQT010029499">
    <property type="protein sequence ID" value="KAG7161339.1"/>
    <property type="molecule type" value="Genomic_DNA"/>
</dbReference>
<dbReference type="AlphaFoldDB" id="A0A8J5JUJ3"/>
<dbReference type="InterPro" id="IPR005302">
    <property type="entry name" value="MoCF_Sase_C"/>
</dbReference>
<feature type="domain" description="MOSC" evidence="1">
    <location>
        <begin position="42"/>
        <end position="191"/>
    </location>
</feature>
<dbReference type="InterPro" id="IPR011037">
    <property type="entry name" value="Pyrv_Knase-like_insert_dom_sf"/>
</dbReference>
<protein>
    <submittedName>
        <fullName evidence="2">Mitochondrial amidoxime reducing component 2-like 1</fullName>
    </submittedName>
</protein>
<evidence type="ECO:0000313" key="3">
    <source>
        <dbReference type="Proteomes" id="UP000747542"/>
    </source>
</evidence>
<name>A0A8J5JUJ3_HOMAM</name>
<dbReference type="GO" id="GO:0003824">
    <property type="term" value="F:catalytic activity"/>
    <property type="evidence" value="ECO:0007669"/>
    <property type="project" value="InterPro"/>
</dbReference>
<sequence length="202" mass="22750">MEEGGVDCGDEVAEWLTKVLFNGETKVRLLFKGDVMQKRTARPLNYYNFPQYRPTDRAYYADTCGYMLATDSSLEDLNTRLSSPITMDSFRPNIVVKGSPAYDEDDWAFVKIGSAVFRTLKPCERCILTTVDPQTGKRHPNKEPQHTLRSYRLLSNPPQLAKAWSVKPLFGLNMVIDATGPIAVGDKVLVARLSTNPQLKIF</sequence>